<keyword evidence="7 11" id="KW-0658">Purine biosynthesis</keyword>
<comment type="pathway">
    <text evidence="1 11">Purine metabolism; IMP biosynthesis via de novo pathway; 5-amino-1-(5-phospho-D-ribosyl)imidazole-4-carboxamide from 5-amino-1-(5-phospho-D-ribosyl)imidazole-4-carboxylate: step 1/2.</text>
</comment>
<gene>
    <name evidence="11 13" type="primary">purC</name>
    <name evidence="13" type="ORF">BTM25_35630</name>
</gene>
<dbReference type="GO" id="GO:0005524">
    <property type="term" value="F:ATP binding"/>
    <property type="evidence" value="ECO:0007669"/>
    <property type="project" value="UniProtKB-KW"/>
</dbReference>
<evidence type="ECO:0000256" key="7">
    <source>
        <dbReference type="ARBA" id="ARBA00022755"/>
    </source>
</evidence>
<organism evidence="13 14">
    <name type="scientific">Actinomadura rubteroloni</name>
    <dbReference type="NCBI Taxonomy" id="1926885"/>
    <lineage>
        <taxon>Bacteria</taxon>
        <taxon>Bacillati</taxon>
        <taxon>Actinomycetota</taxon>
        <taxon>Actinomycetes</taxon>
        <taxon>Streptosporangiales</taxon>
        <taxon>Thermomonosporaceae</taxon>
        <taxon>Actinomadura</taxon>
    </lineage>
</organism>
<evidence type="ECO:0000256" key="4">
    <source>
        <dbReference type="ARBA" id="ARBA00016460"/>
    </source>
</evidence>
<dbReference type="PANTHER" id="PTHR43700:SF1">
    <property type="entry name" value="PHOSPHORIBOSYLAMINOIMIDAZOLE-SUCCINOCARBOXAMIDE SYNTHASE"/>
    <property type="match status" value="1"/>
</dbReference>
<keyword evidence="14" id="KW-1185">Reference proteome</keyword>
<evidence type="ECO:0000256" key="11">
    <source>
        <dbReference type="HAMAP-Rule" id="MF_00137"/>
    </source>
</evidence>
<evidence type="ECO:0000256" key="8">
    <source>
        <dbReference type="ARBA" id="ARBA00022840"/>
    </source>
</evidence>
<evidence type="ECO:0000256" key="5">
    <source>
        <dbReference type="ARBA" id="ARBA00022598"/>
    </source>
</evidence>
<proteinExistence type="inferred from homology"/>
<dbReference type="GO" id="GO:0005737">
    <property type="term" value="C:cytoplasm"/>
    <property type="evidence" value="ECO:0007669"/>
    <property type="project" value="TreeGrafter"/>
</dbReference>
<keyword evidence="6 11" id="KW-0547">Nucleotide-binding</keyword>
<accession>A0A2P4UIN5</accession>
<dbReference type="SUPFAM" id="SSF56104">
    <property type="entry name" value="SAICAR synthase-like"/>
    <property type="match status" value="1"/>
</dbReference>
<evidence type="ECO:0000256" key="1">
    <source>
        <dbReference type="ARBA" id="ARBA00004672"/>
    </source>
</evidence>
<dbReference type="GO" id="GO:0004639">
    <property type="term" value="F:phosphoribosylaminoimidazolesuccinocarboxamide synthase activity"/>
    <property type="evidence" value="ECO:0007669"/>
    <property type="project" value="UniProtKB-UniRule"/>
</dbReference>
<dbReference type="NCBIfam" id="TIGR00081">
    <property type="entry name" value="purC"/>
    <property type="match status" value="1"/>
</dbReference>
<evidence type="ECO:0000259" key="12">
    <source>
        <dbReference type="Pfam" id="PF01259"/>
    </source>
</evidence>
<dbReference type="HAMAP" id="MF_00137">
    <property type="entry name" value="SAICAR_synth"/>
    <property type="match status" value="1"/>
</dbReference>
<name>A0A2P4UIN5_9ACTN</name>
<dbReference type="Pfam" id="PF01259">
    <property type="entry name" value="SAICAR_synt"/>
    <property type="match status" value="1"/>
</dbReference>
<dbReference type="UniPathway" id="UPA00074">
    <property type="reaction ID" value="UER00131"/>
</dbReference>
<keyword evidence="5 11" id="KW-0436">Ligase</keyword>
<dbReference type="PANTHER" id="PTHR43700">
    <property type="entry name" value="PHOSPHORIBOSYLAMINOIMIDAZOLE-SUCCINOCARBOXAMIDE SYNTHASE"/>
    <property type="match status" value="1"/>
</dbReference>
<dbReference type="Proteomes" id="UP000242367">
    <property type="component" value="Unassembled WGS sequence"/>
</dbReference>
<evidence type="ECO:0000256" key="6">
    <source>
        <dbReference type="ARBA" id="ARBA00022741"/>
    </source>
</evidence>
<dbReference type="CDD" id="cd01414">
    <property type="entry name" value="SAICAR_synt_Sc"/>
    <property type="match status" value="1"/>
</dbReference>
<comment type="similarity">
    <text evidence="2 11">Belongs to the SAICAR synthetase family.</text>
</comment>
<feature type="domain" description="SAICAR synthetase/ADE2 N-terminal" evidence="12">
    <location>
        <begin position="4"/>
        <end position="246"/>
    </location>
</feature>
<dbReference type="FunFam" id="3.30.470.20:FF:000015">
    <property type="entry name" value="Phosphoribosylaminoimidazole-succinocarboxamide synthase"/>
    <property type="match status" value="1"/>
</dbReference>
<dbReference type="RefSeq" id="WP_103563995.1">
    <property type="nucleotide sequence ID" value="NZ_MTBP01000002.1"/>
</dbReference>
<dbReference type="Gene3D" id="3.30.470.20">
    <property type="entry name" value="ATP-grasp fold, B domain"/>
    <property type="match status" value="1"/>
</dbReference>
<protein>
    <recommendedName>
        <fullName evidence="4 11">Phosphoribosylaminoimidazole-succinocarboxamide synthase</fullName>
        <ecNumber evidence="3 11">6.3.2.6</ecNumber>
    </recommendedName>
    <alternativeName>
        <fullName evidence="9 11">SAICAR synthetase</fullName>
    </alternativeName>
</protein>
<dbReference type="EMBL" id="MTBP01000002">
    <property type="protein sequence ID" value="POM24924.1"/>
    <property type="molecule type" value="Genomic_DNA"/>
</dbReference>
<dbReference type="InterPro" id="IPR018236">
    <property type="entry name" value="SAICAR_synthetase_CS"/>
</dbReference>
<comment type="caution">
    <text evidence="13">The sequence shown here is derived from an EMBL/GenBank/DDBJ whole genome shotgun (WGS) entry which is preliminary data.</text>
</comment>
<dbReference type="InterPro" id="IPR028923">
    <property type="entry name" value="SAICAR_synt/ADE2_N"/>
</dbReference>
<evidence type="ECO:0000313" key="13">
    <source>
        <dbReference type="EMBL" id="POM24924.1"/>
    </source>
</evidence>
<dbReference type="AlphaFoldDB" id="A0A2P4UIN5"/>
<keyword evidence="8 11" id="KW-0067">ATP-binding</keyword>
<reference evidence="13 14" key="1">
    <citation type="journal article" date="2017" name="Chemistry">
        <title>Isolation, Biosynthesis and Chemical Modifications of Rubterolones A-F: Rare Tropolone Alkaloids from Actinomadura sp. 5-2.</title>
        <authorList>
            <person name="Guo H."/>
            <person name="Benndorf R."/>
            <person name="Leichnitz D."/>
            <person name="Klassen J.L."/>
            <person name="Vollmers J."/>
            <person name="Gorls H."/>
            <person name="Steinacker M."/>
            <person name="Weigel C."/>
            <person name="Dahse H.M."/>
            <person name="Kaster A.K."/>
            <person name="de Beer Z.W."/>
            <person name="Poulsen M."/>
            <person name="Beemelmanns C."/>
        </authorList>
    </citation>
    <scope>NUCLEOTIDE SEQUENCE [LARGE SCALE GENOMIC DNA]</scope>
    <source>
        <strain evidence="13 14">5-2</strain>
    </source>
</reference>
<comment type="catalytic activity">
    <reaction evidence="10 11">
        <text>5-amino-1-(5-phospho-D-ribosyl)imidazole-4-carboxylate + L-aspartate + ATP = (2S)-2-[5-amino-1-(5-phospho-beta-D-ribosyl)imidazole-4-carboxamido]succinate + ADP + phosphate + 2 H(+)</text>
        <dbReference type="Rhea" id="RHEA:22628"/>
        <dbReference type="ChEBI" id="CHEBI:15378"/>
        <dbReference type="ChEBI" id="CHEBI:29991"/>
        <dbReference type="ChEBI" id="CHEBI:30616"/>
        <dbReference type="ChEBI" id="CHEBI:43474"/>
        <dbReference type="ChEBI" id="CHEBI:58443"/>
        <dbReference type="ChEBI" id="CHEBI:77657"/>
        <dbReference type="ChEBI" id="CHEBI:456216"/>
        <dbReference type="EC" id="6.3.2.6"/>
    </reaction>
</comment>
<evidence type="ECO:0000256" key="10">
    <source>
        <dbReference type="ARBA" id="ARBA00048475"/>
    </source>
</evidence>
<evidence type="ECO:0000256" key="2">
    <source>
        <dbReference type="ARBA" id="ARBA00010190"/>
    </source>
</evidence>
<dbReference type="GO" id="GO:0006189">
    <property type="term" value="P:'de novo' IMP biosynthetic process"/>
    <property type="evidence" value="ECO:0007669"/>
    <property type="project" value="UniProtKB-UniRule"/>
</dbReference>
<sequence>MELVHSGKVRDVYADGDDLILVASDRVSVYDVVLPTAVPDKGKILTQLSLWWFDRLADVIPNHVISATDVPDEWAGRAIRCRRLEMLPVEWIARGHLAGLGLQEYEKTGTVSGVRLPSGLVEASRLPEPIFTPTTKATVGHDEFITYADVVEEIGAETAERLREVTLDVYRRGAAIAAERGIIIADTKLEFGRAPDGTLVLADEVLTPDSSRFWPADDWQPGRSQHSLDKQFVRDWSSTVTGWDRTPPGPEIPADVVAATRARYVEVFETLTGRRWES</sequence>
<evidence type="ECO:0000256" key="9">
    <source>
        <dbReference type="ARBA" id="ARBA00030409"/>
    </source>
</evidence>
<dbReference type="EC" id="6.3.2.6" evidence="3 11"/>
<dbReference type="Gene3D" id="3.30.200.20">
    <property type="entry name" value="Phosphorylase Kinase, domain 1"/>
    <property type="match status" value="1"/>
</dbReference>
<dbReference type="InterPro" id="IPR001636">
    <property type="entry name" value="SAICAR_synth"/>
</dbReference>
<dbReference type="NCBIfam" id="NF010568">
    <property type="entry name" value="PRK13961.1"/>
    <property type="match status" value="1"/>
</dbReference>
<evidence type="ECO:0000256" key="3">
    <source>
        <dbReference type="ARBA" id="ARBA00012217"/>
    </source>
</evidence>
<evidence type="ECO:0000313" key="14">
    <source>
        <dbReference type="Proteomes" id="UP000242367"/>
    </source>
</evidence>
<dbReference type="PROSITE" id="PS01058">
    <property type="entry name" value="SAICAR_SYNTHETASE_2"/>
    <property type="match status" value="1"/>
</dbReference>